<evidence type="ECO:0000313" key="6">
    <source>
        <dbReference type="EMBL" id="SEN46389.1"/>
    </source>
</evidence>
<dbReference type="AlphaFoldDB" id="A0A1H8GRE8"/>
<dbReference type="InterPro" id="IPR020020">
    <property type="entry name" value="Luciferase-type_oxidoreductase"/>
</dbReference>
<proteinExistence type="predicted"/>
<dbReference type="InterPro" id="IPR051260">
    <property type="entry name" value="Diverse_substr_monoxygenases"/>
</dbReference>
<dbReference type="EMBL" id="FOCQ01000012">
    <property type="protein sequence ID" value="SEN46389.1"/>
    <property type="molecule type" value="Genomic_DNA"/>
</dbReference>
<evidence type="ECO:0000259" key="5">
    <source>
        <dbReference type="Pfam" id="PF00296"/>
    </source>
</evidence>
<keyword evidence="4" id="KW-0503">Monooxygenase</keyword>
<gene>
    <name evidence="6" type="ORF">SAMN05444955_11225</name>
</gene>
<evidence type="ECO:0000256" key="1">
    <source>
        <dbReference type="ARBA" id="ARBA00022630"/>
    </source>
</evidence>
<evidence type="ECO:0000256" key="4">
    <source>
        <dbReference type="ARBA" id="ARBA00023033"/>
    </source>
</evidence>
<evidence type="ECO:0000313" key="7">
    <source>
        <dbReference type="Proteomes" id="UP000199695"/>
    </source>
</evidence>
<dbReference type="Pfam" id="PF00296">
    <property type="entry name" value="Bac_luciferase"/>
    <property type="match status" value="1"/>
</dbReference>
<dbReference type="Proteomes" id="UP000199695">
    <property type="component" value="Unassembled WGS sequence"/>
</dbReference>
<accession>A0A1H8GRE8</accession>
<evidence type="ECO:0000256" key="2">
    <source>
        <dbReference type="ARBA" id="ARBA00022643"/>
    </source>
</evidence>
<dbReference type="PANTHER" id="PTHR30011:SF16">
    <property type="entry name" value="C2H2 FINGER DOMAIN TRANSCRIPTION FACTOR (EUROFUNG)-RELATED"/>
    <property type="match status" value="1"/>
</dbReference>
<dbReference type="InterPro" id="IPR011251">
    <property type="entry name" value="Luciferase-like_dom"/>
</dbReference>
<dbReference type="GO" id="GO:0016705">
    <property type="term" value="F:oxidoreductase activity, acting on paired donors, with incorporation or reduction of molecular oxygen"/>
    <property type="evidence" value="ECO:0007669"/>
    <property type="project" value="InterPro"/>
</dbReference>
<dbReference type="Gene3D" id="3.20.20.30">
    <property type="entry name" value="Luciferase-like domain"/>
    <property type="match status" value="1"/>
</dbReference>
<feature type="domain" description="Luciferase-like" evidence="5">
    <location>
        <begin position="48"/>
        <end position="252"/>
    </location>
</feature>
<reference evidence="6 7" key="1">
    <citation type="submission" date="2016-10" db="EMBL/GenBank/DDBJ databases">
        <authorList>
            <person name="de Groot N.N."/>
        </authorList>
    </citation>
    <scope>NUCLEOTIDE SEQUENCE [LARGE SCALE GENOMIC DNA]</scope>
    <source>
        <strain evidence="6 7">DSM 46701</strain>
    </source>
</reference>
<dbReference type="GO" id="GO:0004497">
    <property type="term" value="F:monooxygenase activity"/>
    <property type="evidence" value="ECO:0007669"/>
    <property type="project" value="UniProtKB-KW"/>
</dbReference>
<dbReference type="InterPro" id="IPR036661">
    <property type="entry name" value="Luciferase-like_sf"/>
</dbReference>
<keyword evidence="2" id="KW-0288">FMN</keyword>
<dbReference type="NCBIfam" id="TIGR03571">
    <property type="entry name" value="lucif_BA3436"/>
    <property type="match status" value="1"/>
</dbReference>
<evidence type="ECO:0000256" key="3">
    <source>
        <dbReference type="ARBA" id="ARBA00023002"/>
    </source>
</evidence>
<dbReference type="PANTHER" id="PTHR30011">
    <property type="entry name" value="ALKANESULFONATE MONOOXYGENASE-RELATED"/>
    <property type="match status" value="1"/>
</dbReference>
<dbReference type="SUPFAM" id="SSF51679">
    <property type="entry name" value="Bacterial luciferase-like"/>
    <property type="match status" value="1"/>
</dbReference>
<sequence length="325" mass="37155">MMTLSISALKKMIPQNRMTFGVELPLDTDWSPEGLKQAKQEGRPFGVPNMERHAEYARLADQLGFRSMWIRDVPLFDPYGFGDAAQLFDPFAYLGYLAAITQDIILATGAIVLPLRHPYHVAKAAATIDQLSGGRFVMGIATGDRPVEFPIFGVEAEKKGEIFRQSVHLIKEAWKKDEMLMDNRLDLLPKPVQESIPLVMAGRGTQTLDWIVQHLDAWFNYPRGIESTERQMAEWKKAHERQGLTEIKPYISAFHLDLHEHPDHPATPFKFGATIGRNELVRHLKRLEQIGVTHMAFHFRHSQRPIPEVLHELAEYVLPEFRTCD</sequence>
<keyword evidence="3" id="KW-0560">Oxidoreductase</keyword>
<protein>
    <submittedName>
        <fullName evidence="6">Luciferase-type oxidoreductase, BA3436 family</fullName>
    </submittedName>
</protein>
<organism evidence="6 7">
    <name type="scientific">Lihuaxuella thermophila</name>
    <dbReference type="NCBI Taxonomy" id="1173111"/>
    <lineage>
        <taxon>Bacteria</taxon>
        <taxon>Bacillati</taxon>
        <taxon>Bacillota</taxon>
        <taxon>Bacilli</taxon>
        <taxon>Bacillales</taxon>
        <taxon>Thermoactinomycetaceae</taxon>
        <taxon>Lihuaxuella</taxon>
    </lineage>
</organism>
<keyword evidence="7" id="KW-1185">Reference proteome</keyword>
<name>A0A1H8GRE8_9BACL</name>
<dbReference type="STRING" id="1173111.SAMN05444955_11225"/>
<keyword evidence="1" id="KW-0285">Flavoprotein</keyword>